<organism evidence="3 4">
    <name type="scientific">Leersia perrieri</name>
    <dbReference type="NCBI Taxonomy" id="77586"/>
    <lineage>
        <taxon>Eukaryota</taxon>
        <taxon>Viridiplantae</taxon>
        <taxon>Streptophyta</taxon>
        <taxon>Embryophyta</taxon>
        <taxon>Tracheophyta</taxon>
        <taxon>Spermatophyta</taxon>
        <taxon>Magnoliopsida</taxon>
        <taxon>Liliopsida</taxon>
        <taxon>Poales</taxon>
        <taxon>Poaceae</taxon>
        <taxon>BOP clade</taxon>
        <taxon>Oryzoideae</taxon>
        <taxon>Oryzeae</taxon>
        <taxon>Oryzinae</taxon>
        <taxon>Leersia</taxon>
    </lineage>
</organism>
<reference evidence="3 4" key="1">
    <citation type="submission" date="2012-08" db="EMBL/GenBank/DDBJ databases">
        <title>Oryza genome evolution.</title>
        <authorList>
            <person name="Wing R.A."/>
        </authorList>
    </citation>
    <scope>NUCLEOTIDE SEQUENCE</scope>
</reference>
<dbReference type="STRING" id="77586.A0A0D9V285"/>
<dbReference type="AlphaFoldDB" id="A0A0D9V285"/>
<dbReference type="EnsemblPlants" id="LPERR01G17530.1">
    <property type="protein sequence ID" value="LPERR01G17530.1"/>
    <property type="gene ID" value="LPERR01G17530"/>
</dbReference>
<accession>A0A0D9V285</accession>
<dbReference type="HOGENOM" id="CLU_117361_0_0_1"/>
<feature type="region of interest" description="Disordered" evidence="1">
    <location>
        <begin position="20"/>
        <end position="59"/>
    </location>
</feature>
<keyword evidence="2" id="KW-0472">Membrane</keyword>
<dbReference type="Proteomes" id="UP000032180">
    <property type="component" value="Chromosome 1"/>
</dbReference>
<protein>
    <submittedName>
        <fullName evidence="3">Uncharacterized protein</fullName>
    </submittedName>
</protein>
<proteinExistence type="predicted"/>
<evidence type="ECO:0000256" key="1">
    <source>
        <dbReference type="SAM" id="MobiDB-lite"/>
    </source>
</evidence>
<reference evidence="4" key="2">
    <citation type="submission" date="2013-12" db="EMBL/GenBank/DDBJ databases">
        <authorList>
            <person name="Yu Y."/>
            <person name="Lee S."/>
            <person name="de Baynast K."/>
            <person name="Wissotski M."/>
            <person name="Liu L."/>
            <person name="Talag J."/>
            <person name="Goicoechea J."/>
            <person name="Angelova A."/>
            <person name="Jetty R."/>
            <person name="Kudrna D."/>
            <person name="Golser W."/>
            <person name="Rivera L."/>
            <person name="Zhang J."/>
            <person name="Wing R."/>
        </authorList>
    </citation>
    <scope>NUCLEOTIDE SEQUENCE</scope>
</reference>
<name>A0A0D9V285_9ORYZ</name>
<sequence length="184" mass="20477">MGIENLTSDRDERLRLEQGEEQRLAQAVASPPPSTSTFPSTPVAMTATGKPDPAAPPEAPAKRGFMRRIFPYFFFANVVFGVYVVARDYKKYQEKKNTQAAAAAAGVVAAAAFSSEATTIKAAEPTPPKRVLPPLSEDEQRQVYKWMLEEKRKIKPRNAAEKNKINEEKALLKEFIRAESLPRL</sequence>
<evidence type="ECO:0000256" key="2">
    <source>
        <dbReference type="SAM" id="Phobius"/>
    </source>
</evidence>
<keyword evidence="2" id="KW-0812">Transmembrane</keyword>
<evidence type="ECO:0000313" key="3">
    <source>
        <dbReference type="EnsemblPlants" id="LPERR01G17530.1"/>
    </source>
</evidence>
<dbReference type="Gramene" id="LPERR01G17530.1">
    <property type="protein sequence ID" value="LPERR01G17530.1"/>
    <property type="gene ID" value="LPERR01G17530"/>
</dbReference>
<dbReference type="PANTHER" id="PTHR34364:SF2">
    <property type="entry name" value="OS01G0579800 PROTEIN"/>
    <property type="match status" value="1"/>
</dbReference>
<feature type="transmembrane region" description="Helical" evidence="2">
    <location>
        <begin position="69"/>
        <end position="86"/>
    </location>
</feature>
<dbReference type="eggNOG" id="ENOG502RZAC">
    <property type="taxonomic scope" value="Eukaryota"/>
</dbReference>
<evidence type="ECO:0000313" key="4">
    <source>
        <dbReference type="Proteomes" id="UP000032180"/>
    </source>
</evidence>
<keyword evidence="2" id="KW-1133">Transmembrane helix</keyword>
<dbReference type="PANTHER" id="PTHR34364">
    <property type="entry name" value="WAS/WASL-INTERACTING FAMILY PROTEIN"/>
    <property type="match status" value="1"/>
</dbReference>
<keyword evidence="4" id="KW-1185">Reference proteome</keyword>
<reference evidence="3" key="3">
    <citation type="submission" date="2015-04" db="UniProtKB">
        <authorList>
            <consortium name="EnsemblPlants"/>
        </authorList>
    </citation>
    <scope>IDENTIFICATION</scope>
</reference>